<accession>A0A410GGH1</accession>
<dbReference type="PROSITE" id="PS50893">
    <property type="entry name" value="ABC_TRANSPORTER_2"/>
    <property type="match status" value="1"/>
</dbReference>
<protein>
    <submittedName>
        <fullName evidence="8">ABC transporter ATP-binding protein</fullName>
    </submittedName>
</protein>
<keyword evidence="3" id="KW-0472">Membrane</keyword>
<dbReference type="OrthoDB" id="8912171at2"/>
<reference evidence="8 9" key="1">
    <citation type="submission" date="2017-08" db="EMBL/GenBank/DDBJ databases">
        <authorList>
            <person name="Park S.-J."/>
            <person name="Kim H."/>
        </authorList>
    </citation>
    <scope>NUCLEOTIDE SEQUENCE [LARGE SCALE GENOMIC DNA]</scope>
    <source>
        <strain evidence="9">ye3</strain>
    </source>
</reference>
<proteinExistence type="inferred from homology"/>
<evidence type="ECO:0000256" key="5">
    <source>
        <dbReference type="ARBA" id="ARBA00022840"/>
    </source>
</evidence>
<dbReference type="Pfam" id="PF00005">
    <property type="entry name" value="ABC_tran"/>
    <property type="match status" value="1"/>
</dbReference>
<evidence type="ECO:0000256" key="6">
    <source>
        <dbReference type="ARBA" id="ARBA00022970"/>
    </source>
</evidence>
<evidence type="ECO:0000313" key="8">
    <source>
        <dbReference type="EMBL" id="QAA95369.1"/>
    </source>
</evidence>
<dbReference type="SUPFAM" id="SSF52540">
    <property type="entry name" value="P-loop containing nucleoside triphosphate hydrolases"/>
    <property type="match status" value="1"/>
</dbReference>
<dbReference type="InterPro" id="IPR052156">
    <property type="entry name" value="BCAA_Transport_ATP-bd_LivF"/>
</dbReference>
<keyword evidence="4" id="KW-0547">Nucleotide-binding</keyword>
<evidence type="ECO:0000256" key="3">
    <source>
        <dbReference type="ARBA" id="ARBA00022475"/>
    </source>
</evidence>
<evidence type="ECO:0000259" key="7">
    <source>
        <dbReference type="PROSITE" id="PS50893"/>
    </source>
</evidence>
<dbReference type="InterPro" id="IPR003593">
    <property type="entry name" value="AAA+_ATPase"/>
</dbReference>
<dbReference type="AlphaFoldDB" id="A0A410GGH1"/>
<dbReference type="GO" id="GO:0016887">
    <property type="term" value="F:ATP hydrolysis activity"/>
    <property type="evidence" value="ECO:0007669"/>
    <property type="project" value="InterPro"/>
</dbReference>
<organism evidence="8 9">
    <name type="scientific">Pollutimonas thiosulfatoxidans</name>
    <dbReference type="NCBI Taxonomy" id="2028345"/>
    <lineage>
        <taxon>Bacteria</taxon>
        <taxon>Pseudomonadati</taxon>
        <taxon>Pseudomonadota</taxon>
        <taxon>Betaproteobacteria</taxon>
        <taxon>Burkholderiales</taxon>
        <taxon>Alcaligenaceae</taxon>
        <taxon>Pollutimonas</taxon>
    </lineage>
</organism>
<dbReference type="InterPro" id="IPR003439">
    <property type="entry name" value="ABC_transporter-like_ATP-bd"/>
</dbReference>
<keyword evidence="6" id="KW-0029">Amino-acid transport</keyword>
<dbReference type="GO" id="GO:0015807">
    <property type="term" value="P:L-amino acid transport"/>
    <property type="evidence" value="ECO:0007669"/>
    <property type="project" value="TreeGrafter"/>
</dbReference>
<evidence type="ECO:0000256" key="1">
    <source>
        <dbReference type="ARBA" id="ARBA00005417"/>
    </source>
</evidence>
<comment type="similarity">
    <text evidence="1">Belongs to the ABC transporter superfamily.</text>
</comment>
<evidence type="ECO:0000313" key="9">
    <source>
        <dbReference type="Proteomes" id="UP000283474"/>
    </source>
</evidence>
<evidence type="ECO:0000256" key="2">
    <source>
        <dbReference type="ARBA" id="ARBA00022448"/>
    </source>
</evidence>
<keyword evidence="2" id="KW-0813">Transport</keyword>
<sequence length="233" mass="25310">MQLEIQNLEVHYGRVRVLHGASLTLGDKPLAVVGRNGMGKTTFCHGIMGLASVTAGTITLDGLPLHGLAPHRVAAHGVALVPQGRRLFQSLTVDEHLKLAHRGKGSWNRERIYDTFPRLAERRQNLGAELSGGEQQMVAIARALLSNPRLIIMDEPTEGLAPVMVEQVVKVLQKLVQEGNALLLVEQNLGVALAVADEVAVMLNGVFERRVTADVLRRDPELQQRLLGVATQG</sequence>
<dbReference type="InterPro" id="IPR017871">
    <property type="entry name" value="ABC_transporter-like_CS"/>
</dbReference>
<dbReference type="PANTHER" id="PTHR43820:SF2">
    <property type="entry name" value="ABC TRANSPORTER ATP-BINDING PROTEIN"/>
    <property type="match status" value="1"/>
</dbReference>
<name>A0A410GGH1_9BURK</name>
<dbReference type="GO" id="GO:0015658">
    <property type="term" value="F:branched-chain amino acid transmembrane transporter activity"/>
    <property type="evidence" value="ECO:0007669"/>
    <property type="project" value="TreeGrafter"/>
</dbReference>
<dbReference type="KEGG" id="pus:CKA81_16985"/>
<dbReference type="RefSeq" id="WP_128356379.1">
    <property type="nucleotide sequence ID" value="NZ_CP022987.1"/>
</dbReference>
<gene>
    <name evidence="8" type="ORF">CKA81_16985</name>
</gene>
<keyword evidence="9" id="KW-1185">Reference proteome</keyword>
<keyword evidence="5 8" id="KW-0067">ATP-binding</keyword>
<dbReference type="CDD" id="cd03224">
    <property type="entry name" value="ABC_TM1139_LivF_branched"/>
    <property type="match status" value="1"/>
</dbReference>
<dbReference type="GO" id="GO:0005524">
    <property type="term" value="F:ATP binding"/>
    <property type="evidence" value="ECO:0007669"/>
    <property type="project" value="UniProtKB-KW"/>
</dbReference>
<dbReference type="PANTHER" id="PTHR43820">
    <property type="entry name" value="HIGH-AFFINITY BRANCHED-CHAIN AMINO ACID TRANSPORT ATP-BINDING PROTEIN LIVF"/>
    <property type="match status" value="1"/>
</dbReference>
<dbReference type="SMART" id="SM00382">
    <property type="entry name" value="AAA"/>
    <property type="match status" value="1"/>
</dbReference>
<dbReference type="Gene3D" id="3.40.50.300">
    <property type="entry name" value="P-loop containing nucleotide triphosphate hydrolases"/>
    <property type="match status" value="1"/>
</dbReference>
<dbReference type="EMBL" id="CP022987">
    <property type="protein sequence ID" value="QAA95369.1"/>
    <property type="molecule type" value="Genomic_DNA"/>
</dbReference>
<feature type="domain" description="ABC transporter" evidence="7">
    <location>
        <begin position="3"/>
        <end position="229"/>
    </location>
</feature>
<dbReference type="InterPro" id="IPR027417">
    <property type="entry name" value="P-loop_NTPase"/>
</dbReference>
<keyword evidence="3" id="KW-1003">Cell membrane</keyword>
<evidence type="ECO:0000256" key="4">
    <source>
        <dbReference type="ARBA" id="ARBA00022741"/>
    </source>
</evidence>
<dbReference type="Proteomes" id="UP000283474">
    <property type="component" value="Chromosome"/>
</dbReference>
<dbReference type="PROSITE" id="PS00211">
    <property type="entry name" value="ABC_TRANSPORTER_1"/>
    <property type="match status" value="1"/>
</dbReference>